<reference evidence="2" key="1">
    <citation type="journal article" date="2019" name="Int. J. Syst. Evol. Microbiol.">
        <title>The Global Catalogue of Microorganisms (GCM) 10K type strain sequencing project: providing services to taxonomists for standard genome sequencing and annotation.</title>
        <authorList>
            <consortium name="The Broad Institute Genomics Platform"/>
            <consortium name="The Broad Institute Genome Sequencing Center for Infectious Disease"/>
            <person name="Wu L."/>
            <person name="Ma J."/>
        </authorList>
    </citation>
    <scope>NUCLEOTIDE SEQUENCE [LARGE SCALE GENOMIC DNA]</scope>
    <source>
        <strain evidence="2">CCM 8979</strain>
    </source>
</reference>
<organism evidence="1 2">
    <name type="scientific">Levilactobacillus lanxiensis</name>
    <dbReference type="NCBI Taxonomy" id="2799568"/>
    <lineage>
        <taxon>Bacteria</taxon>
        <taxon>Bacillati</taxon>
        <taxon>Bacillota</taxon>
        <taxon>Bacilli</taxon>
        <taxon>Lactobacillales</taxon>
        <taxon>Lactobacillaceae</taxon>
        <taxon>Levilactobacillus</taxon>
    </lineage>
</organism>
<evidence type="ECO:0000313" key="2">
    <source>
        <dbReference type="Proteomes" id="UP001597189"/>
    </source>
</evidence>
<sequence length="140" mass="15900">MKLTHLAITGLAVITLIPLGIPTTANAKSTTLPRTIRSHTWYRLTDGSQGGFHDKTTFKGNHFTIKVKGTNLRYHWHFSGLKKRTATTYYGRLHYDKKHSVLVKIKIFSKSHFDIVQKHTPNLAGNYTGNETYGATIFKR</sequence>
<gene>
    <name evidence="1" type="ORF">ACFQ44_00015</name>
</gene>
<dbReference type="Proteomes" id="UP001597189">
    <property type="component" value="Unassembled WGS sequence"/>
</dbReference>
<proteinExistence type="predicted"/>
<name>A0ABW4D1Q1_9LACO</name>
<protein>
    <submittedName>
        <fullName evidence="1">Uncharacterized protein</fullName>
    </submittedName>
</protein>
<dbReference type="RefSeq" id="WP_203642794.1">
    <property type="nucleotide sequence ID" value="NZ_BOLN01000001.1"/>
</dbReference>
<keyword evidence="2" id="KW-1185">Reference proteome</keyword>
<accession>A0ABW4D1Q1</accession>
<dbReference type="EMBL" id="JBHTOD010000001">
    <property type="protein sequence ID" value="MFD1454058.1"/>
    <property type="molecule type" value="Genomic_DNA"/>
</dbReference>
<comment type="caution">
    <text evidence="1">The sequence shown here is derived from an EMBL/GenBank/DDBJ whole genome shotgun (WGS) entry which is preliminary data.</text>
</comment>
<evidence type="ECO:0000313" key="1">
    <source>
        <dbReference type="EMBL" id="MFD1454058.1"/>
    </source>
</evidence>